<protein>
    <recommendedName>
        <fullName evidence="4 12">Lactoylglutathione lyase</fullName>
        <ecNumber evidence="4 12">4.4.1.5</ecNumber>
    </recommendedName>
    <alternativeName>
        <fullName evidence="8 12">Glyoxalase I</fullName>
    </alternativeName>
</protein>
<dbReference type="PANTHER" id="PTHR46036">
    <property type="entry name" value="LACTOYLGLUTATHIONE LYASE"/>
    <property type="match status" value="1"/>
</dbReference>
<organism evidence="14 15">
    <name type="scientific">Linum tenue</name>
    <dbReference type="NCBI Taxonomy" id="586396"/>
    <lineage>
        <taxon>Eukaryota</taxon>
        <taxon>Viridiplantae</taxon>
        <taxon>Streptophyta</taxon>
        <taxon>Embryophyta</taxon>
        <taxon>Tracheophyta</taxon>
        <taxon>Spermatophyta</taxon>
        <taxon>Magnoliopsida</taxon>
        <taxon>eudicotyledons</taxon>
        <taxon>Gunneridae</taxon>
        <taxon>Pentapetalae</taxon>
        <taxon>rosids</taxon>
        <taxon>fabids</taxon>
        <taxon>Malpighiales</taxon>
        <taxon>Linaceae</taxon>
        <taxon>Linum</taxon>
    </lineage>
</organism>
<dbReference type="GO" id="GO:0005737">
    <property type="term" value="C:cytoplasm"/>
    <property type="evidence" value="ECO:0007669"/>
    <property type="project" value="TreeGrafter"/>
</dbReference>
<evidence type="ECO:0000256" key="3">
    <source>
        <dbReference type="ARBA" id="ARBA00010363"/>
    </source>
</evidence>
<dbReference type="FunFam" id="3.10.180.10:FF:000004">
    <property type="entry name" value="Lactoylglutathione lyase"/>
    <property type="match status" value="1"/>
</dbReference>
<keyword evidence="5 11" id="KW-0479">Metal-binding</keyword>
<dbReference type="PANTHER" id="PTHR46036:SF5">
    <property type="entry name" value="LACTOYLGLUTATHIONE LYASE"/>
    <property type="match status" value="1"/>
</dbReference>
<evidence type="ECO:0000313" key="15">
    <source>
        <dbReference type="Proteomes" id="UP001154282"/>
    </source>
</evidence>
<dbReference type="InterPro" id="IPR018146">
    <property type="entry name" value="Glyoxalase_1_CS"/>
</dbReference>
<feature type="domain" description="VOC" evidence="13">
    <location>
        <begin position="235"/>
        <end position="385"/>
    </location>
</feature>
<comment type="pathway">
    <text evidence="2 12">Secondary metabolite metabolism; methylglyoxal degradation; (R)-lactate from methylglyoxal: step 1/2.</text>
</comment>
<evidence type="ECO:0000256" key="7">
    <source>
        <dbReference type="ARBA" id="ARBA00023239"/>
    </source>
</evidence>
<dbReference type="InterPro" id="IPR004361">
    <property type="entry name" value="Glyoxalase_1"/>
</dbReference>
<feature type="binding site" evidence="11">
    <location>
        <position position="177"/>
    </location>
    <ligand>
        <name>Zn(2+)</name>
        <dbReference type="ChEBI" id="CHEBI:29105"/>
        <note>ligand shared between dimeric partners</note>
    </ligand>
</feature>
<dbReference type="CDD" id="cd16358">
    <property type="entry name" value="GlxI_Ni"/>
    <property type="match status" value="1"/>
</dbReference>
<keyword evidence="6" id="KW-0677">Repeat</keyword>
<dbReference type="Gene3D" id="3.10.180.10">
    <property type="entry name" value="2,3-Dihydroxybiphenyl 1,2-Dioxygenase, domain 1"/>
    <property type="match status" value="2"/>
</dbReference>
<sequence>MVRIVPMAASIRPSLSSSFILCNNTATSRSTAAVSLNSFASPSSLRLPSLSSAIRQSELFGLEPSKPWRQGCTSLRVAAAGNMAQASTTTTPENALDWVKQDKRRMLHVVYRVGDLDRTIKFYTECLGMKLLRKRDIPEERYTNAFLGYGPEDSQFVIELTYNYGIDKYDIGTGFGHFGIAVEDVTKTVELIKAKGGKVTREPGPVKGGSTVIAFIEDPDGYKFELLERGPTPEPLCQVMLRVGDLDRSINFYEKAFGMELLRKRDNAEYKTILLDIVNISSENILRAVFVLYCCYQYTIAMMGYGPEDKSTVLELTYNYGVTEYEKGNAYGQIAIGTDDVYKTAEAVKLFGGKITREPGPLPGINTKITACLDPDGWKTVFVDNTDFIKELE</sequence>
<evidence type="ECO:0000256" key="8">
    <source>
        <dbReference type="ARBA" id="ARBA00030537"/>
    </source>
</evidence>
<gene>
    <name evidence="14" type="ORF">LITE_LOCUS6641</name>
</gene>
<dbReference type="EC" id="4.4.1.5" evidence="4 12"/>
<dbReference type="AlphaFoldDB" id="A0AAV0HYV9"/>
<dbReference type="PROSITE" id="PS00935">
    <property type="entry name" value="GLYOXALASE_I_2"/>
    <property type="match status" value="1"/>
</dbReference>
<dbReference type="PROSITE" id="PS51819">
    <property type="entry name" value="VOC"/>
    <property type="match status" value="2"/>
</dbReference>
<comment type="function">
    <text evidence="1 12">Catalyzes the conversion of hemimercaptal, formed from methylglyoxal and glutathione, to S-lactoylglutathione.</text>
</comment>
<dbReference type="GO" id="GO:0046872">
    <property type="term" value="F:metal ion binding"/>
    <property type="evidence" value="ECO:0007669"/>
    <property type="project" value="UniProtKB-UniRule"/>
</dbReference>
<comment type="cofactor">
    <cofactor evidence="11">
        <name>Zn(2+)</name>
        <dbReference type="ChEBI" id="CHEBI:29105"/>
    </cofactor>
    <text evidence="11">Binds 1 zinc ion per subunit. In the homodimer, two zinc ions are bound between subunits.</text>
</comment>
<dbReference type="GO" id="GO:0004462">
    <property type="term" value="F:lactoylglutathione lyase activity"/>
    <property type="evidence" value="ECO:0007669"/>
    <property type="project" value="UniProtKB-UniRule"/>
</dbReference>
<comment type="caution">
    <text evidence="14">The sequence shown here is derived from an EMBL/GenBank/DDBJ whole genome shotgun (WGS) entry which is preliminary data.</text>
</comment>
<name>A0AAV0HYV9_9ROSI</name>
<dbReference type="NCBIfam" id="TIGR00068">
    <property type="entry name" value="glyox_I"/>
    <property type="match status" value="1"/>
</dbReference>
<dbReference type="Proteomes" id="UP001154282">
    <property type="component" value="Unassembled WGS sequence"/>
</dbReference>
<evidence type="ECO:0000256" key="5">
    <source>
        <dbReference type="ARBA" id="ARBA00022723"/>
    </source>
</evidence>
<evidence type="ECO:0000256" key="9">
    <source>
        <dbReference type="ARBA" id="ARBA00048273"/>
    </source>
</evidence>
<feature type="domain" description="VOC" evidence="13">
    <location>
        <begin position="105"/>
        <end position="229"/>
    </location>
</feature>
<evidence type="ECO:0000256" key="4">
    <source>
        <dbReference type="ARBA" id="ARBA00012081"/>
    </source>
</evidence>
<evidence type="ECO:0000256" key="10">
    <source>
        <dbReference type="PIRSR" id="PIRSR604361-1"/>
    </source>
</evidence>
<evidence type="ECO:0000256" key="12">
    <source>
        <dbReference type="RuleBase" id="RU361179"/>
    </source>
</evidence>
<dbReference type="GO" id="GO:0019243">
    <property type="term" value="P:methylglyoxal catabolic process to D-lactate via S-lactoyl-glutathione"/>
    <property type="evidence" value="ECO:0007669"/>
    <property type="project" value="TreeGrafter"/>
</dbReference>
<dbReference type="PROSITE" id="PS00934">
    <property type="entry name" value="GLYOXALASE_I_1"/>
    <property type="match status" value="2"/>
</dbReference>
<comment type="catalytic activity">
    <reaction evidence="9 12">
        <text>(R)-S-lactoylglutathione = methylglyoxal + glutathione</text>
        <dbReference type="Rhea" id="RHEA:19069"/>
        <dbReference type="ChEBI" id="CHEBI:17158"/>
        <dbReference type="ChEBI" id="CHEBI:57474"/>
        <dbReference type="ChEBI" id="CHEBI:57925"/>
        <dbReference type="EC" id="4.4.1.5"/>
    </reaction>
</comment>
<keyword evidence="15" id="KW-1185">Reference proteome</keyword>
<evidence type="ECO:0000256" key="1">
    <source>
        <dbReference type="ARBA" id="ARBA00003610"/>
    </source>
</evidence>
<feature type="binding site" evidence="11">
    <location>
        <position position="225"/>
    </location>
    <ligand>
        <name>Zn(2+)</name>
        <dbReference type="ChEBI" id="CHEBI:29105"/>
        <note>ligand shared between dimeric partners</note>
    </ligand>
</feature>
<dbReference type="SUPFAM" id="SSF54593">
    <property type="entry name" value="Glyoxalase/Bleomycin resistance protein/Dihydroxybiphenyl dioxygenase"/>
    <property type="match status" value="2"/>
</dbReference>
<evidence type="ECO:0000313" key="14">
    <source>
        <dbReference type="EMBL" id="CAI0390183.1"/>
    </source>
</evidence>
<dbReference type="InterPro" id="IPR029068">
    <property type="entry name" value="Glyas_Bleomycin-R_OHBP_Dase"/>
</dbReference>
<dbReference type="InterPro" id="IPR004360">
    <property type="entry name" value="Glyas_Fos-R_dOase_dom"/>
</dbReference>
<reference evidence="14" key="1">
    <citation type="submission" date="2022-08" db="EMBL/GenBank/DDBJ databases">
        <authorList>
            <person name="Gutierrez-Valencia J."/>
        </authorList>
    </citation>
    <scope>NUCLEOTIDE SEQUENCE</scope>
</reference>
<feature type="binding site" evidence="11">
    <location>
        <position position="159"/>
    </location>
    <ligand>
        <name>Zn(2+)</name>
        <dbReference type="ChEBI" id="CHEBI:29105"/>
        <note>ligand shared between dimeric partners</note>
    </ligand>
</feature>
<dbReference type="EMBL" id="CAMGYJ010000003">
    <property type="protein sequence ID" value="CAI0390183.1"/>
    <property type="molecule type" value="Genomic_DNA"/>
</dbReference>
<keyword evidence="7 12" id="KW-0456">Lyase</keyword>
<keyword evidence="11 12" id="KW-0862">Zinc</keyword>
<evidence type="ECO:0000256" key="11">
    <source>
        <dbReference type="PIRSR" id="PIRSR604361-3"/>
    </source>
</evidence>
<dbReference type="InterPro" id="IPR037523">
    <property type="entry name" value="VOC_core"/>
</dbReference>
<accession>A0AAV0HYV9</accession>
<feature type="active site" description="Proton donor/acceptor" evidence="10">
    <location>
        <position position="225"/>
    </location>
</feature>
<evidence type="ECO:0000256" key="6">
    <source>
        <dbReference type="ARBA" id="ARBA00022737"/>
    </source>
</evidence>
<evidence type="ECO:0000259" key="13">
    <source>
        <dbReference type="PROSITE" id="PS51819"/>
    </source>
</evidence>
<dbReference type="Pfam" id="PF00903">
    <property type="entry name" value="Glyoxalase"/>
    <property type="match status" value="2"/>
</dbReference>
<comment type="similarity">
    <text evidence="3 12">Belongs to the glyoxalase I family.</text>
</comment>
<evidence type="ECO:0000256" key="2">
    <source>
        <dbReference type="ARBA" id="ARBA00005008"/>
    </source>
</evidence>
<proteinExistence type="inferred from homology"/>